<keyword evidence="1" id="KW-1133">Transmembrane helix</keyword>
<sequence>MDEYSHVFAPAPDSAAGFHSAAVKGVAGGVSLLLLVVIIYVVLRSGGFSMNCKVRIGDAIRGAEEEA</sequence>
<evidence type="ECO:0000256" key="1">
    <source>
        <dbReference type="SAM" id="Phobius"/>
    </source>
</evidence>
<dbReference type="EMBL" id="CM009304">
    <property type="protein sequence ID" value="PNS99984.1"/>
    <property type="molecule type" value="Genomic_DNA"/>
</dbReference>
<keyword evidence="1" id="KW-0812">Transmembrane</keyword>
<gene>
    <name evidence="2" type="ORF">POPTR_015G021200</name>
</gene>
<accession>B9IDY9</accession>
<dbReference type="AlphaFoldDB" id="B9IDY9"/>
<evidence type="ECO:0000313" key="2">
    <source>
        <dbReference type="EMBL" id="PNS99984.1"/>
    </source>
</evidence>
<proteinExistence type="predicted"/>
<protein>
    <submittedName>
        <fullName evidence="2">Uncharacterized protein</fullName>
    </submittedName>
</protein>
<keyword evidence="1" id="KW-0472">Membrane</keyword>
<evidence type="ECO:0000313" key="3">
    <source>
        <dbReference type="Proteomes" id="UP000006729"/>
    </source>
</evidence>
<name>B9IDY9_POPTR</name>
<dbReference type="Proteomes" id="UP000006729">
    <property type="component" value="Chromosome 15"/>
</dbReference>
<dbReference type="InParanoid" id="B9IDY9"/>
<keyword evidence="3" id="KW-1185">Reference proteome</keyword>
<reference evidence="2 3" key="1">
    <citation type="journal article" date="2006" name="Science">
        <title>The genome of black cottonwood, Populus trichocarpa (Torr. &amp; Gray).</title>
        <authorList>
            <person name="Tuskan G.A."/>
            <person name="Difazio S."/>
            <person name="Jansson S."/>
            <person name="Bohlmann J."/>
            <person name="Grigoriev I."/>
            <person name="Hellsten U."/>
            <person name="Putnam N."/>
            <person name="Ralph S."/>
            <person name="Rombauts S."/>
            <person name="Salamov A."/>
            <person name="Schein J."/>
            <person name="Sterck L."/>
            <person name="Aerts A."/>
            <person name="Bhalerao R.R."/>
            <person name="Bhalerao R.P."/>
            <person name="Blaudez D."/>
            <person name="Boerjan W."/>
            <person name="Brun A."/>
            <person name="Brunner A."/>
            <person name="Busov V."/>
            <person name="Campbell M."/>
            <person name="Carlson J."/>
            <person name="Chalot M."/>
            <person name="Chapman J."/>
            <person name="Chen G.L."/>
            <person name="Cooper D."/>
            <person name="Coutinho P.M."/>
            <person name="Couturier J."/>
            <person name="Covert S."/>
            <person name="Cronk Q."/>
            <person name="Cunningham R."/>
            <person name="Davis J."/>
            <person name="Degroeve S."/>
            <person name="Dejardin A."/>
            <person name="Depamphilis C."/>
            <person name="Detter J."/>
            <person name="Dirks B."/>
            <person name="Dubchak I."/>
            <person name="Duplessis S."/>
            <person name="Ehlting J."/>
            <person name="Ellis B."/>
            <person name="Gendler K."/>
            <person name="Goodstein D."/>
            <person name="Gribskov M."/>
            <person name="Grimwood J."/>
            <person name="Groover A."/>
            <person name="Gunter L."/>
            <person name="Hamberger B."/>
            <person name="Heinze B."/>
            <person name="Helariutta Y."/>
            <person name="Henrissat B."/>
            <person name="Holligan D."/>
            <person name="Holt R."/>
            <person name="Huang W."/>
            <person name="Islam-Faridi N."/>
            <person name="Jones S."/>
            <person name="Jones-Rhoades M."/>
            <person name="Jorgensen R."/>
            <person name="Joshi C."/>
            <person name="Kangasjarvi J."/>
            <person name="Karlsson J."/>
            <person name="Kelleher C."/>
            <person name="Kirkpatrick R."/>
            <person name="Kirst M."/>
            <person name="Kohler A."/>
            <person name="Kalluri U."/>
            <person name="Larimer F."/>
            <person name="Leebens-Mack J."/>
            <person name="Leple J.C."/>
            <person name="Locascio P."/>
            <person name="Lou Y."/>
            <person name="Lucas S."/>
            <person name="Martin F."/>
            <person name="Montanini B."/>
            <person name="Napoli C."/>
            <person name="Nelson D.R."/>
            <person name="Nelson C."/>
            <person name="Nieminen K."/>
            <person name="Nilsson O."/>
            <person name="Pereda V."/>
            <person name="Peter G."/>
            <person name="Philippe R."/>
            <person name="Pilate G."/>
            <person name="Poliakov A."/>
            <person name="Razumovskaya J."/>
            <person name="Richardson P."/>
            <person name="Rinaldi C."/>
            <person name="Ritland K."/>
            <person name="Rouze P."/>
            <person name="Ryaboy D."/>
            <person name="Schmutz J."/>
            <person name="Schrader J."/>
            <person name="Segerman B."/>
            <person name="Shin H."/>
            <person name="Siddiqui A."/>
            <person name="Sterky F."/>
            <person name="Terry A."/>
            <person name="Tsai C.J."/>
            <person name="Uberbacher E."/>
            <person name="Unneberg P."/>
            <person name="Vahala J."/>
            <person name="Wall K."/>
            <person name="Wessler S."/>
            <person name="Yang G."/>
            <person name="Yin T."/>
            <person name="Douglas C."/>
            <person name="Marra M."/>
            <person name="Sandberg G."/>
            <person name="Van de Peer Y."/>
            <person name="Rokhsar D."/>
        </authorList>
    </citation>
    <scope>NUCLEOTIDE SEQUENCE [LARGE SCALE GENOMIC DNA]</scope>
    <source>
        <strain evidence="3">cv. Nisqually</strain>
    </source>
</reference>
<dbReference type="HOGENOM" id="CLU_191006_0_0_1"/>
<organism evidence="2 3">
    <name type="scientific">Populus trichocarpa</name>
    <name type="common">Western balsam poplar</name>
    <name type="synonym">Populus balsamifera subsp. trichocarpa</name>
    <dbReference type="NCBI Taxonomy" id="3694"/>
    <lineage>
        <taxon>Eukaryota</taxon>
        <taxon>Viridiplantae</taxon>
        <taxon>Streptophyta</taxon>
        <taxon>Embryophyta</taxon>
        <taxon>Tracheophyta</taxon>
        <taxon>Spermatophyta</taxon>
        <taxon>Magnoliopsida</taxon>
        <taxon>eudicotyledons</taxon>
        <taxon>Gunneridae</taxon>
        <taxon>Pentapetalae</taxon>
        <taxon>rosids</taxon>
        <taxon>fabids</taxon>
        <taxon>Malpighiales</taxon>
        <taxon>Salicaceae</taxon>
        <taxon>Saliceae</taxon>
        <taxon>Populus</taxon>
    </lineage>
</organism>
<feature type="transmembrane region" description="Helical" evidence="1">
    <location>
        <begin position="20"/>
        <end position="43"/>
    </location>
</feature>